<evidence type="ECO:0000313" key="3">
    <source>
        <dbReference type="EMBL" id="MDH5829265.1"/>
    </source>
</evidence>
<dbReference type="RefSeq" id="WP_280599335.1">
    <property type="nucleotide sequence ID" value="NZ_JARXRN010000016.1"/>
</dbReference>
<sequence>MKPLLPILTVAILALAAHAAAQDDRDQWPEGSARHTLLVEVEREQALRASLDAAHARLLEAFDDAPDDPDPLAQAVDAQQQAWLAYRGSDCQLAGMLSGAGGAWPHVHALTCRNTLLAERTAVLDAAAACLQRLPAERYRSDEEACLRPLVDASLGEP</sequence>
<dbReference type="Pfam" id="PF07007">
    <property type="entry name" value="LprI"/>
    <property type="match status" value="1"/>
</dbReference>
<feature type="chain" id="PRO_5046980848" evidence="1">
    <location>
        <begin position="20"/>
        <end position="158"/>
    </location>
</feature>
<evidence type="ECO:0000313" key="4">
    <source>
        <dbReference type="Proteomes" id="UP001156831"/>
    </source>
</evidence>
<protein>
    <submittedName>
        <fullName evidence="3">Lysozyme inhibitor LprI family protein</fullName>
    </submittedName>
</protein>
<dbReference type="Gene3D" id="1.20.1270.180">
    <property type="match status" value="1"/>
</dbReference>
<proteinExistence type="predicted"/>
<evidence type="ECO:0000256" key="1">
    <source>
        <dbReference type="SAM" id="SignalP"/>
    </source>
</evidence>
<name>A0ABT6JF07_9GAMM</name>
<organism evidence="3 4">
    <name type="scientific">Luteimonas rhizosphaericola</name>
    <dbReference type="NCBI Taxonomy" id="3042024"/>
    <lineage>
        <taxon>Bacteria</taxon>
        <taxon>Pseudomonadati</taxon>
        <taxon>Pseudomonadota</taxon>
        <taxon>Gammaproteobacteria</taxon>
        <taxon>Lysobacterales</taxon>
        <taxon>Lysobacteraceae</taxon>
        <taxon>Luteimonas</taxon>
    </lineage>
</organism>
<gene>
    <name evidence="3" type="ORF">QFW80_01855</name>
</gene>
<keyword evidence="4" id="KW-1185">Reference proteome</keyword>
<feature type="signal peptide" evidence="1">
    <location>
        <begin position="1"/>
        <end position="19"/>
    </location>
</feature>
<dbReference type="InterPro" id="IPR009739">
    <property type="entry name" value="LprI-like_N"/>
</dbReference>
<accession>A0ABT6JF07</accession>
<dbReference type="Proteomes" id="UP001156831">
    <property type="component" value="Unassembled WGS sequence"/>
</dbReference>
<dbReference type="EMBL" id="JARXRN010000016">
    <property type="protein sequence ID" value="MDH5829265.1"/>
    <property type="molecule type" value="Genomic_DNA"/>
</dbReference>
<feature type="domain" description="Lysozyme inhibitor LprI-like N-terminal" evidence="2">
    <location>
        <begin position="44"/>
        <end position="124"/>
    </location>
</feature>
<evidence type="ECO:0000259" key="2">
    <source>
        <dbReference type="Pfam" id="PF07007"/>
    </source>
</evidence>
<comment type="caution">
    <text evidence="3">The sequence shown here is derived from an EMBL/GenBank/DDBJ whole genome shotgun (WGS) entry which is preliminary data.</text>
</comment>
<reference evidence="3 4" key="1">
    <citation type="submission" date="2023-04" db="EMBL/GenBank/DDBJ databases">
        <title>Luteimonas sp. M1R5S18.</title>
        <authorList>
            <person name="Sun J.-Q."/>
        </authorList>
    </citation>
    <scope>NUCLEOTIDE SEQUENCE [LARGE SCALE GENOMIC DNA]</scope>
    <source>
        <strain evidence="3 4">M1R5S18</strain>
    </source>
</reference>
<keyword evidence="1" id="KW-0732">Signal</keyword>